<dbReference type="OrthoDB" id="4781at2759"/>
<dbReference type="RefSeq" id="XP_003023545.1">
    <property type="nucleotide sequence ID" value="XM_003023499.1"/>
</dbReference>
<feature type="region of interest" description="Disordered" evidence="19">
    <location>
        <begin position="261"/>
        <end position="326"/>
    </location>
</feature>
<evidence type="ECO:0000256" key="5">
    <source>
        <dbReference type="ARBA" id="ARBA00022676"/>
    </source>
</evidence>
<keyword evidence="6" id="KW-0808">Transferase</keyword>
<keyword evidence="23" id="KW-1185">Reference proteome</keyword>
<evidence type="ECO:0000313" key="22">
    <source>
        <dbReference type="EMBL" id="EFE42927.1"/>
    </source>
</evidence>
<keyword evidence="13" id="KW-0326">Glycosidase</keyword>
<keyword evidence="9 16" id="KW-0472">Membrane</keyword>
<feature type="chain" id="PRO_5003055341" description="Crh-like protein" evidence="20">
    <location>
        <begin position="20"/>
        <end position="465"/>
    </location>
</feature>
<comment type="catalytic activity">
    <reaction evidence="1">
        <text>Random endo-hydrolysis of N-acetyl-beta-D-glucosaminide (1-&gt;4)-beta-linkages in chitin and chitodextrins.</text>
        <dbReference type="EC" id="3.2.1.14"/>
    </reaction>
</comment>
<feature type="active site" description="Proton donor" evidence="17">
    <location>
        <position position="118"/>
    </location>
</feature>
<feature type="region of interest" description="Disordered" evidence="19">
    <location>
        <begin position="339"/>
        <end position="442"/>
    </location>
</feature>
<keyword evidence="4" id="KW-0336">GPI-anchor</keyword>
<dbReference type="AlphaFoldDB" id="D4D5C2"/>
<keyword evidence="5" id="KW-0328">Glycosyltransferase</keyword>
<dbReference type="GO" id="GO:0009277">
    <property type="term" value="C:fungal-type cell wall"/>
    <property type="evidence" value="ECO:0007669"/>
    <property type="project" value="TreeGrafter"/>
</dbReference>
<dbReference type="Proteomes" id="UP000008383">
    <property type="component" value="Unassembled WGS sequence"/>
</dbReference>
<dbReference type="GO" id="GO:0016757">
    <property type="term" value="F:glycosyltransferase activity"/>
    <property type="evidence" value="ECO:0007669"/>
    <property type="project" value="UniProtKB-KW"/>
</dbReference>
<dbReference type="EC" id="3.2.-.-" evidence="16"/>
<evidence type="ECO:0000256" key="11">
    <source>
        <dbReference type="ARBA" id="ARBA00023180"/>
    </source>
</evidence>
<gene>
    <name evidence="22" type="ORF">TRV_02292</name>
</gene>
<evidence type="ECO:0000256" key="2">
    <source>
        <dbReference type="ARBA" id="ARBA00004196"/>
    </source>
</evidence>
<evidence type="ECO:0000256" key="13">
    <source>
        <dbReference type="ARBA" id="ARBA00023295"/>
    </source>
</evidence>
<dbReference type="PIRSF" id="PIRSF037299">
    <property type="entry name" value="Glycosidase_CRH1_prd"/>
    <property type="match status" value="1"/>
</dbReference>
<proteinExistence type="inferred from homology"/>
<evidence type="ECO:0000256" key="10">
    <source>
        <dbReference type="ARBA" id="ARBA00023157"/>
    </source>
</evidence>
<dbReference type="InterPro" id="IPR050546">
    <property type="entry name" value="Glycosyl_Hydrlase_16"/>
</dbReference>
<sequence>MKLSLAAALLGALAVSAQTSTECNPLKQKCPADPALAGSADFGLTSESPRFHATGGTPTYGKDGASLTIGKRFDAPKLTSDFYIMFGYVEWDIKAAPGKGIVSSAVLLSDCLDEIDWEFLGGDPNQVQSNFFGKGDTTTYDRVKFHAAPNNNQEFHKYAVDWTADKTTFYIDGQNVRELTPDAAKGQYPQTPMRVLAGSWAGGDPSNNQGTIEWAGGETDFSKVPFTMFVKSIKVTDYSTGKEYVYKDMTGKWESIEAVDGQVNKSGKPGSGPKVESSTLPSSPSTSAHVPVHTVPGGGIGNPQAPNTGSSPSNTLTNEPSSTMTSLVGLPSSWIVTETGTGGVVTPTSAAESTSHHSDYTSRSSRSVSSSVSASSGNGGHDMTTSTGSGSAPTGTGSLPGSGSGSAPGYPVPTGTNGGGSNNPTDGGASPTSPAMQAPGSTGAIHSVSNALLLSFCAIAAWALV</sequence>
<accession>D4D5C2</accession>
<dbReference type="InterPro" id="IPR017168">
    <property type="entry name" value="CHR-like"/>
</dbReference>
<dbReference type="PROSITE" id="PS51762">
    <property type="entry name" value="GH16_2"/>
    <property type="match status" value="1"/>
</dbReference>
<evidence type="ECO:0000256" key="4">
    <source>
        <dbReference type="ARBA" id="ARBA00022622"/>
    </source>
</evidence>
<evidence type="ECO:0000256" key="8">
    <source>
        <dbReference type="ARBA" id="ARBA00022801"/>
    </source>
</evidence>
<evidence type="ECO:0000256" key="1">
    <source>
        <dbReference type="ARBA" id="ARBA00000822"/>
    </source>
</evidence>
<evidence type="ECO:0000256" key="7">
    <source>
        <dbReference type="ARBA" id="ARBA00022729"/>
    </source>
</evidence>
<keyword evidence="14" id="KW-0961">Cell wall biogenesis/degradation</keyword>
<keyword evidence="10 18" id="KW-1015">Disulfide bond</keyword>
<organism evidence="22 23">
    <name type="scientific">Trichophyton verrucosum (strain HKI 0517)</name>
    <dbReference type="NCBI Taxonomy" id="663202"/>
    <lineage>
        <taxon>Eukaryota</taxon>
        <taxon>Fungi</taxon>
        <taxon>Dikarya</taxon>
        <taxon>Ascomycota</taxon>
        <taxon>Pezizomycotina</taxon>
        <taxon>Eurotiomycetes</taxon>
        <taxon>Eurotiomycetidae</taxon>
        <taxon>Onygenales</taxon>
        <taxon>Arthrodermataceae</taxon>
        <taxon>Trichophyton</taxon>
    </lineage>
</organism>
<evidence type="ECO:0000256" key="14">
    <source>
        <dbReference type="ARBA" id="ARBA00023316"/>
    </source>
</evidence>
<dbReference type="CDD" id="cd02183">
    <property type="entry name" value="GH16_fungal_CRH1_transglycosylase"/>
    <property type="match status" value="1"/>
</dbReference>
<protein>
    <recommendedName>
        <fullName evidence="16">Crh-like protein</fullName>
        <ecNumber evidence="16">3.2.-.-</ecNumber>
    </recommendedName>
</protein>
<evidence type="ECO:0000256" key="12">
    <source>
        <dbReference type="ARBA" id="ARBA00023288"/>
    </source>
</evidence>
<dbReference type="EMBL" id="ACYE01000120">
    <property type="protein sequence ID" value="EFE42927.1"/>
    <property type="molecule type" value="Genomic_DNA"/>
</dbReference>
<dbReference type="SUPFAM" id="SSF49899">
    <property type="entry name" value="Concanavalin A-like lectins/glucanases"/>
    <property type="match status" value="1"/>
</dbReference>
<keyword evidence="7 20" id="KW-0732">Signal</keyword>
<evidence type="ECO:0000256" key="18">
    <source>
        <dbReference type="PIRSR" id="PIRSR037299-2"/>
    </source>
</evidence>
<feature type="active site" description="Nucleophile" evidence="17">
    <location>
        <position position="114"/>
    </location>
</feature>
<evidence type="ECO:0000256" key="16">
    <source>
        <dbReference type="PIRNR" id="PIRNR037299"/>
    </source>
</evidence>
<evidence type="ECO:0000256" key="15">
    <source>
        <dbReference type="ARBA" id="ARBA00038074"/>
    </source>
</evidence>
<dbReference type="PANTHER" id="PTHR10963">
    <property type="entry name" value="GLYCOSYL HYDROLASE-RELATED"/>
    <property type="match status" value="1"/>
</dbReference>
<feature type="signal peptide" evidence="20">
    <location>
        <begin position="1"/>
        <end position="19"/>
    </location>
</feature>
<feature type="domain" description="GH16" evidence="21">
    <location>
        <begin position="17"/>
        <end position="223"/>
    </location>
</feature>
<evidence type="ECO:0000256" key="6">
    <source>
        <dbReference type="ARBA" id="ARBA00022679"/>
    </source>
</evidence>
<evidence type="ECO:0000256" key="20">
    <source>
        <dbReference type="SAM" id="SignalP"/>
    </source>
</evidence>
<feature type="compositionally biased region" description="Polar residues" evidence="19">
    <location>
        <begin position="304"/>
        <end position="326"/>
    </location>
</feature>
<dbReference type="InterPro" id="IPR013320">
    <property type="entry name" value="ConA-like_dom_sf"/>
</dbReference>
<comment type="similarity">
    <text evidence="15">Belongs to the glycosyl hydrolase 16 family. CRH1 subfamily.</text>
</comment>
<feature type="compositionally biased region" description="Low complexity" evidence="19">
    <location>
        <begin position="361"/>
        <end position="376"/>
    </location>
</feature>
<keyword evidence="11" id="KW-0325">Glycoprotein</keyword>
<feature type="disulfide bond" evidence="18">
    <location>
        <begin position="23"/>
        <end position="30"/>
    </location>
</feature>
<feature type="compositionally biased region" description="Low complexity" evidence="19">
    <location>
        <begin position="339"/>
        <end position="348"/>
    </location>
</feature>
<dbReference type="PANTHER" id="PTHR10963:SF68">
    <property type="entry name" value="GLYCOSIDASE CRH1-RELATED"/>
    <property type="match status" value="1"/>
</dbReference>
<feature type="compositionally biased region" description="Low complexity" evidence="19">
    <location>
        <begin position="384"/>
        <end position="397"/>
    </location>
</feature>
<dbReference type="Gene3D" id="2.60.120.200">
    <property type="match status" value="1"/>
</dbReference>
<evidence type="ECO:0000256" key="19">
    <source>
        <dbReference type="SAM" id="MobiDB-lite"/>
    </source>
</evidence>
<evidence type="ECO:0000259" key="21">
    <source>
        <dbReference type="PROSITE" id="PS51762"/>
    </source>
</evidence>
<dbReference type="GO" id="GO:0098552">
    <property type="term" value="C:side of membrane"/>
    <property type="evidence" value="ECO:0007669"/>
    <property type="project" value="UniProtKB-KW"/>
</dbReference>
<evidence type="ECO:0000313" key="23">
    <source>
        <dbReference type="Proteomes" id="UP000008383"/>
    </source>
</evidence>
<dbReference type="GeneID" id="9577017"/>
<comment type="caution">
    <text evidence="22">The sequence shown here is derived from an EMBL/GenBank/DDBJ whole genome shotgun (WGS) entry which is preliminary data.</text>
</comment>
<dbReference type="InterPro" id="IPR000757">
    <property type="entry name" value="Beta-glucanase-like"/>
</dbReference>
<dbReference type="GO" id="GO:0031505">
    <property type="term" value="P:fungal-type cell wall organization"/>
    <property type="evidence" value="ECO:0007669"/>
    <property type="project" value="TreeGrafter"/>
</dbReference>
<dbReference type="KEGG" id="tve:TRV_02292"/>
<evidence type="ECO:0000256" key="17">
    <source>
        <dbReference type="PIRSR" id="PIRSR037299-1"/>
    </source>
</evidence>
<keyword evidence="8 16" id="KW-0378">Hydrolase</keyword>
<comment type="subcellular location">
    <subcellularLocation>
        <location evidence="2">Cell envelope</location>
    </subcellularLocation>
    <subcellularLocation>
        <location evidence="3">Membrane</location>
        <topology evidence="3">Lipid-anchor</topology>
        <topology evidence="3">GPI-anchor</topology>
    </subcellularLocation>
</comment>
<dbReference type="Pfam" id="PF00722">
    <property type="entry name" value="Glyco_hydro_16"/>
    <property type="match status" value="1"/>
</dbReference>
<dbReference type="HOGENOM" id="CLU_027506_2_0_1"/>
<evidence type="ECO:0000256" key="3">
    <source>
        <dbReference type="ARBA" id="ARBA00004589"/>
    </source>
</evidence>
<name>D4D5C2_TRIVH</name>
<dbReference type="GO" id="GO:0008843">
    <property type="term" value="F:endochitinase activity"/>
    <property type="evidence" value="ECO:0007669"/>
    <property type="project" value="UniProtKB-EC"/>
</dbReference>
<dbReference type="GO" id="GO:0005975">
    <property type="term" value="P:carbohydrate metabolic process"/>
    <property type="evidence" value="ECO:0007669"/>
    <property type="project" value="InterPro"/>
</dbReference>
<evidence type="ECO:0000256" key="9">
    <source>
        <dbReference type="ARBA" id="ARBA00023136"/>
    </source>
</evidence>
<feature type="compositionally biased region" description="Low complexity" evidence="19">
    <location>
        <begin position="277"/>
        <end position="287"/>
    </location>
</feature>
<keyword evidence="12" id="KW-0449">Lipoprotein</keyword>
<reference evidence="23" key="1">
    <citation type="journal article" date="2011" name="Genome Biol.">
        <title>Comparative and functional genomics provide insights into the pathogenicity of dermatophytic fungi.</title>
        <authorList>
            <person name="Burmester A."/>
            <person name="Shelest E."/>
            <person name="Gloeckner G."/>
            <person name="Heddergott C."/>
            <person name="Schindler S."/>
            <person name="Staib P."/>
            <person name="Heidel A."/>
            <person name="Felder M."/>
            <person name="Petzold A."/>
            <person name="Szafranski K."/>
            <person name="Feuermann M."/>
            <person name="Pedruzzi I."/>
            <person name="Priebe S."/>
            <person name="Groth M."/>
            <person name="Winkler R."/>
            <person name="Li W."/>
            <person name="Kniemeyer O."/>
            <person name="Schroeckh V."/>
            <person name="Hertweck C."/>
            <person name="Hube B."/>
            <person name="White T.C."/>
            <person name="Platzer M."/>
            <person name="Guthke R."/>
            <person name="Heitman J."/>
            <person name="Woestemeyer J."/>
            <person name="Zipfel P.F."/>
            <person name="Monod M."/>
            <person name="Brakhage A.A."/>
        </authorList>
    </citation>
    <scope>NUCLEOTIDE SEQUENCE [LARGE SCALE GENOMIC DNA]</scope>
    <source>
        <strain evidence="23">HKI 0517</strain>
    </source>
</reference>